<keyword evidence="3" id="KW-0813">Transport</keyword>
<dbReference type="AlphaFoldDB" id="A0A853DEV9"/>
<dbReference type="PANTHER" id="PTHR33909:SF1">
    <property type="entry name" value="SEC TRANSLOCON ACCESSORY COMPLEX SUBUNIT YAJC"/>
    <property type="match status" value="1"/>
</dbReference>
<evidence type="ECO:0000256" key="3">
    <source>
        <dbReference type="ARBA" id="ARBA00022448"/>
    </source>
</evidence>
<evidence type="ECO:0000256" key="7">
    <source>
        <dbReference type="ARBA" id="ARBA00022989"/>
    </source>
</evidence>
<keyword evidence="6" id="KW-0653">Protein transport</keyword>
<dbReference type="RefSeq" id="WP_179480502.1">
    <property type="nucleotide sequence ID" value="NZ_JACCFW010000001.1"/>
</dbReference>
<evidence type="ECO:0000256" key="8">
    <source>
        <dbReference type="ARBA" id="ARBA00023010"/>
    </source>
</evidence>
<evidence type="ECO:0000256" key="5">
    <source>
        <dbReference type="ARBA" id="ARBA00022692"/>
    </source>
</evidence>
<name>A0A853DEV9_9MICO</name>
<dbReference type="PANTHER" id="PTHR33909">
    <property type="entry name" value="SEC TRANSLOCON ACCESSORY COMPLEX SUBUNIT YAJC"/>
    <property type="match status" value="1"/>
</dbReference>
<feature type="compositionally biased region" description="Low complexity" evidence="10">
    <location>
        <begin position="102"/>
        <end position="120"/>
    </location>
</feature>
<feature type="transmembrane region" description="Helical" evidence="11">
    <location>
        <begin position="17"/>
        <end position="34"/>
    </location>
</feature>
<evidence type="ECO:0000256" key="9">
    <source>
        <dbReference type="ARBA" id="ARBA00023136"/>
    </source>
</evidence>
<protein>
    <submittedName>
        <fullName evidence="12">Preprotein translocase subunit YajC</fullName>
    </submittedName>
</protein>
<evidence type="ECO:0000313" key="12">
    <source>
        <dbReference type="EMBL" id="NYJ74543.1"/>
    </source>
</evidence>
<dbReference type="InterPro" id="IPR003849">
    <property type="entry name" value="Preprotein_translocase_YajC"/>
</dbReference>
<proteinExistence type="inferred from homology"/>
<accession>A0A853DEV9</accession>
<dbReference type="SMART" id="SM01323">
    <property type="entry name" value="YajC"/>
    <property type="match status" value="1"/>
</dbReference>
<evidence type="ECO:0000256" key="4">
    <source>
        <dbReference type="ARBA" id="ARBA00022475"/>
    </source>
</evidence>
<keyword evidence="13" id="KW-1185">Reference proteome</keyword>
<reference evidence="12 13" key="1">
    <citation type="submission" date="2020-07" db="EMBL/GenBank/DDBJ databases">
        <title>Sequencing the genomes of 1000 actinobacteria strains.</title>
        <authorList>
            <person name="Klenk H.-P."/>
        </authorList>
    </citation>
    <scope>NUCLEOTIDE SEQUENCE [LARGE SCALE GENOMIC DNA]</scope>
    <source>
        <strain evidence="12 13">DSM 29531</strain>
    </source>
</reference>
<comment type="similarity">
    <text evidence="2">Belongs to the YajC family.</text>
</comment>
<organism evidence="12 13">
    <name type="scientific">Allobranchiibius huperziae</name>
    <dbReference type="NCBI Taxonomy" id="1874116"/>
    <lineage>
        <taxon>Bacteria</taxon>
        <taxon>Bacillati</taxon>
        <taxon>Actinomycetota</taxon>
        <taxon>Actinomycetes</taxon>
        <taxon>Micrococcales</taxon>
        <taxon>Dermacoccaceae</taxon>
        <taxon>Allobranchiibius</taxon>
    </lineage>
</organism>
<dbReference type="Pfam" id="PF02699">
    <property type="entry name" value="YajC"/>
    <property type="match status" value="1"/>
</dbReference>
<dbReference type="Proteomes" id="UP000571817">
    <property type="component" value="Unassembled WGS sequence"/>
</dbReference>
<evidence type="ECO:0000256" key="11">
    <source>
        <dbReference type="SAM" id="Phobius"/>
    </source>
</evidence>
<dbReference type="NCBIfam" id="TIGR01167">
    <property type="entry name" value="LPXTG_anchor"/>
    <property type="match status" value="1"/>
</dbReference>
<sequence>MPALAAASSGNSGSSNGTFILIGVVILLGVLLFVSNRRKRRQAQQQQESLKIGTPVSTTSGLLGTLSALDERTATVEVSPGVHLQFVRRAVVPRSALLPDAPATDAAAADAADAADADSTFETGVSKGAGEPAAADQALPTKDDRPTGASPDRSPDDHNDTRAEA</sequence>
<dbReference type="GO" id="GO:0005886">
    <property type="term" value="C:plasma membrane"/>
    <property type="evidence" value="ECO:0007669"/>
    <property type="project" value="UniProtKB-SubCell"/>
</dbReference>
<keyword evidence="9 11" id="KW-0472">Membrane</keyword>
<gene>
    <name evidence="12" type="ORF">HNR15_001506</name>
</gene>
<comment type="caution">
    <text evidence="12">The sequence shown here is derived from an EMBL/GenBank/DDBJ whole genome shotgun (WGS) entry which is preliminary data.</text>
</comment>
<keyword evidence="7 11" id="KW-1133">Transmembrane helix</keyword>
<evidence type="ECO:0000256" key="1">
    <source>
        <dbReference type="ARBA" id="ARBA00004162"/>
    </source>
</evidence>
<evidence type="ECO:0000256" key="6">
    <source>
        <dbReference type="ARBA" id="ARBA00022927"/>
    </source>
</evidence>
<evidence type="ECO:0000256" key="2">
    <source>
        <dbReference type="ARBA" id="ARBA00006742"/>
    </source>
</evidence>
<feature type="compositionally biased region" description="Basic and acidic residues" evidence="10">
    <location>
        <begin position="153"/>
        <end position="165"/>
    </location>
</feature>
<dbReference type="GO" id="GO:0015031">
    <property type="term" value="P:protein transport"/>
    <property type="evidence" value="ECO:0007669"/>
    <property type="project" value="UniProtKB-KW"/>
</dbReference>
<evidence type="ECO:0000313" key="13">
    <source>
        <dbReference type="Proteomes" id="UP000571817"/>
    </source>
</evidence>
<dbReference type="EMBL" id="JACCFW010000001">
    <property type="protein sequence ID" value="NYJ74543.1"/>
    <property type="molecule type" value="Genomic_DNA"/>
</dbReference>
<comment type="subcellular location">
    <subcellularLocation>
        <location evidence="1">Cell membrane</location>
        <topology evidence="1">Single-pass membrane protein</topology>
    </subcellularLocation>
</comment>
<evidence type="ECO:0000256" key="10">
    <source>
        <dbReference type="SAM" id="MobiDB-lite"/>
    </source>
</evidence>
<keyword evidence="5 11" id="KW-0812">Transmembrane</keyword>
<feature type="region of interest" description="Disordered" evidence="10">
    <location>
        <begin position="102"/>
        <end position="165"/>
    </location>
</feature>
<keyword evidence="8" id="KW-0811">Translocation</keyword>
<keyword evidence="4" id="KW-1003">Cell membrane</keyword>